<evidence type="ECO:0000313" key="12">
    <source>
        <dbReference type="Proteomes" id="UP000015241"/>
    </source>
</evidence>
<feature type="transmembrane region" description="Helical" evidence="9">
    <location>
        <begin position="368"/>
        <end position="387"/>
    </location>
</feature>
<dbReference type="NCBIfam" id="TIGR00879">
    <property type="entry name" value="SP"/>
    <property type="match status" value="1"/>
</dbReference>
<protein>
    <recommendedName>
        <fullName evidence="10">Major facilitator superfamily (MFS) profile domain-containing protein</fullName>
    </recommendedName>
</protein>
<feature type="transmembrane region" description="Helical" evidence="9">
    <location>
        <begin position="162"/>
        <end position="180"/>
    </location>
</feature>
<evidence type="ECO:0000256" key="1">
    <source>
        <dbReference type="ARBA" id="ARBA00004141"/>
    </source>
</evidence>
<dbReference type="InParanoid" id="S8EAX2"/>
<dbReference type="InterPro" id="IPR050360">
    <property type="entry name" value="MFS_Sugar_Transporters"/>
</dbReference>
<dbReference type="PROSITE" id="PS00217">
    <property type="entry name" value="SUGAR_TRANSPORT_2"/>
    <property type="match status" value="1"/>
</dbReference>
<evidence type="ECO:0000256" key="8">
    <source>
        <dbReference type="RuleBase" id="RU003346"/>
    </source>
</evidence>
<dbReference type="InterPro" id="IPR005828">
    <property type="entry name" value="MFS_sugar_transport-like"/>
</dbReference>
<accession>S8EAX2</accession>
<dbReference type="AlphaFoldDB" id="S8EAX2"/>
<dbReference type="GO" id="GO:0016020">
    <property type="term" value="C:membrane"/>
    <property type="evidence" value="ECO:0007669"/>
    <property type="project" value="UniProtKB-SubCell"/>
</dbReference>
<organism evidence="11 12">
    <name type="scientific">Fomitopsis schrenkii</name>
    <name type="common">Brown rot fungus</name>
    <dbReference type="NCBI Taxonomy" id="2126942"/>
    <lineage>
        <taxon>Eukaryota</taxon>
        <taxon>Fungi</taxon>
        <taxon>Dikarya</taxon>
        <taxon>Basidiomycota</taxon>
        <taxon>Agaricomycotina</taxon>
        <taxon>Agaricomycetes</taxon>
        <taxon>Polyporales</taxon>
        <taxon>Fomitopsis</taxon>
    </lineage>
</organism>
<dbReference type="InterPro" id="IPR005829">
    <property type="entry name" value="Sugar_transporter_CS"/>
</dbReference>
<keyword evidence="3 8" id="KW-0813">Transport</keyword>
<reference evidence="11 12" key="1">
    <citation type="journal article" date="2012" name="Science">
        <title>The Paleozoic origin of enzymatic lignin decomposition reconstructed from 31 fungal genomes.</title>
        <authorList>
            <person name="Floudas D."/>
            <person name="Binder M."/>
            <person name="Riley R."/>
            <person name="Barry K."/>
            <person name="Blanchette R.A."/>
            <person name="Henrissat B."/>
            <person name="Martinez A.T."/>
            <person name="Otillar R."/>
            <person name="Spatafora J.W."/>
            <person name="Yadav J.S."/>
            <person name="Aerts A."/>
            <person name="Benoit I."/>
            <person name="Boyd A."/>
            <person name="Carlson A."/>
            <person name="Copeland A."/>
            <person name="Coutinho P.M."/>
            <person name="de Vries R.P."/>
            <person name="Ferreira P."/>
            <person name="Findley K."/>
            <person name="Foster B."/>
            <person name="Gaskell J."/>
            <person name="Glotzer D."/>
            <person name="Gorecki P."/>
            <person name="Heitman J."/>
            <person name="Hesse C."/>
            <person name="Hori C."/>
            <person name="Igarashi K."/>
            <person name="Jurgens J.A."/>
            <person name="Kallen N."/>
            <person name="Kersten P."/>
            <person name="Kohler A."/>
            <person name="Kuees U."/>
            <person name="Kumar T.K.A."/>
            <person name="Kuo A."/>
            <person name="LaButti K."/>
            <person name="Larrondo L.F."/>
            <person name="Lindquist E."/>
            <person name="Ling A."/>
            <person name="Lombard V."/>
            <person name="Lucas S."/>
            <person name="Lundell T."/>
            <person name="Martin R."/>
            <person name="McLaughlin D.J."/>
            <person name="Morgenstern I."/>
            <person name="Morin E."/>
            <person name="Murat C."/>
            <person name="Nagy L.G."/>
            <person name="Nolan M."/>
            <person name="Ohm R.A."/>
            <person name="Patyshakuliyeva A."/>
            <person name="Rokas A."/>
            <person name="Ruiz-Duenas F.J."/>
            <person name="Sabat G."/>
            <person name="Salamov A."/>
            <person name="Samejima M."/>
            <person name="Schmutz J."/>
            <person name="Slot J.C."/>
            <person name="St John F."/>
            <person name="Stenlid J."/>
            <person name="Sun H."/>
            <person name="Sun S."/>
            <person name="Syed K."/>
            <person name="Tsang A."/>
            <person name="Wiebenga A."/>
            <person name="Young D."/>
            <person name="Pisabarro A."/>
            <person name="Eastwood D.C."/>
            <person name="Martin F."/>
            <person name="Cullen D."/>
            <person name="Grigoriev I.V."/>
            <person name="Hibbett D.S."/>
        </authorList>
    </citation>
    <scope>NUCLEOTIDE SEQUENCE</scope>
    <source>
        <strain evidence="12">FP-58527</strain>
    </source>
</reference>
<evidence type="ECO:0000256" key="3">
    <source>
        <dbReference type="ARBA" id="ARBA00022448"/>
    </source>
</evidence>
<feature type="domain" description="Major facilitator superfamily (MFS) profile" evidence="10">
    <location>
        <begin position="65"/>
        <end position="519"/>
    </location>
</feature>
<feature type="transmembrane region" description="Helical" evidence="9">
    <location>
        <begin position="399"/>
        <end position="417"/>
    </location>
</feature>
<dbReference type="Pfam" id="PF00083">
    <property type="entry name" value="Sugar_tr"/>
    <property type="match status" value="1"/>
</dbReference>
<feature type="transmembrane region" description="Helical" evidence="9">
    <location>
        <begin position="60"/>
        <end position="78"/>
    </location>
</feature>
<feature type="transmembrane region" description="Helical" evidence="9">
    <location>
        <begin position="105"/>
        <end position="125"/>
    </location>
</feature>
<dbReference type="PROSITE" id="PS00216">
    <property type="entry name" value="SUGAR_TRANSPORT_1"/>
    <property type="match status" value="1"/>
</dbReference>
<dbReference type="STRING" id="743788.S8EAX2"/>
<dbReference type="GO" id="GO:0005351">
    <property type="term" value="F:carbohydrate:proton symporter activity"/>
    <property type="evidence" value="ECO:0007669"/>
    <property type="project" value="TreeGrafter"/>
</dbReference>
<dbReference type="PROSITE" id="PS50850">
    <property type="entry name" value="MFS"/>
    <property type="match status" value="1"/>
</dbReference>
<feature type="transmembrane region" description="Helical" evidence="9">
    <location>
        <begin position="192"/>
        <end position="212"/>
    </location>
</feature>
<sequence length="575" mass="61829">MASGGYAAVPSDDVSPQTSSQALLSREARLHGGTLVIHSDGHSYTYSYGPKGLTGLLHNYYALGCAVFVSIGGLLFGYDQGVIANVLVMKDFTQRWLIGAWEKGIMTAVLELGALIGALAAGVLADRVSRRVSIIIACVVFCIGSAFQCGAGSLAHLIVGRAIGGLGVGALSMLAPLYMAEISPPEVRGSLMALEQFSIVLGAVLGFWTGFFTRNIPGASSWRVPLGIQLGPGILLGLGCLFLPPSPRLLVMHERTEDALRALARLRLRTPAEIPADPLLKVELLEMQVEAQLVAQTIELNDSGKAGTLHAEARTWARLFGRKYRRRTFIGIMIMFFQQWSGINALLYYGPTLMRELGLQGESVTLTVSGGIGIVQFLAVLPAIVFIDRIGRKPLLRGGSAVMAFSHFCIATLVWLYEGDWQSHWLAAWISVGCVYIFTAAYGVSYGPIGWVLPSEVFPLSVRSKGVSLSTASNWFNNFLIGLITPGLMESSPSGTFLVFSAACFAGYLWSTYIVPETANVSLEEIDAVFGSSAGQEDVALKAQIERDLGLHEFIGEWASSENVRRTCYAEPGTS</sequence>
<keyword evidence="4 9" id="KW-0812">Transmembrane</keyword>
<evidence type="ECO:0000256" key="4">
    <source>
        <dbReference type="ARBA" id="ARBA00022692"/>
    </source>
</evidence>
<dbReference type="PRINTS" id="PR00171">
    <property type="entry name" value="SUGRTRNSPORT"/>
</dbReference>
<dbReference type="Gene3D" id="1.20.1250.20">
    <property type="entry name" value="MFS general substrate transporter like domains"/>
    <property type="match status" value="1"/>
</dbReference>
<feature type="transmembrane region" description="Helical" evidence="9">
    <location>
        <begin position="224"/>
        <end position="243"/>
    </location>
</feature>
<feature type="transmembrane region" description="Helical" evidence="9">
    <location>
        <begin position="132"/>
        <end position="156"/>
    </location>
</feature>
<dbReference type="FunFam" id="1.20.1250.20:FF:000026">
    <property type="entry name" value="MFS quinate transporter QutD"/>
    <property type="match status" value="1"/>
</dbReference>
<dbReference type="EMBL" id="KE504149">
    <property type="protein sequence ID" value="EPT00414.1"/>
    <property type="molecule type" value="Genomic_DNA"/>
</dbReference>
<dbReference type="eggNOG" id="KOG0254">
    <property type="taxonomic scope" value="Eukaryota"/>
</dbReference>
<keyword evidence="12" id="KW-1185">Reference proteome</keyword>
<dbReference type="InterPro" id="IPR020846">
    <property type="entry name" value="MFS_dom"/>
</dbReference>
<evidence type="ECO:0000256" key="9">
    <source>
        <dbReference type="SAM" id="Phobius"/>
    </source>
</evidence>
<evidence type="ECO:0000313" key="11">
    <source>
        <dbReference type="EMBL" id="EPT00414.1"/>
    </source>
</evidence>
<dbReference type="SUPFAM" id="SSF103473">
    <property type="entry name" value="MFS general substrate transporter"/>
    <property type="match status" value="1"/>
</dbReference>
<feature type="transmembrane region" description="Helical" evidence="9">
    <location>
        <begin position="423"/>
        <end position="445"/>
    </location>
</feature>
<comment type="subcellular location">
    <subcellularLocation>
        <location evidence="1">Membrane</location>
        <topology evidence="1">Multi-pass membrane protein</topology>
    </subcellularLocation>
</comment>
<dbReference type="HOGENOM" id="CLU_001265_30_12_1"/>
<dbReference type="PANTHER" id="PTHR48022">
    <property type="entry name" value="PLASTIDIC GLUCOSE TRANSPORTER 4"/>
    <property type="match status" value="1"/>
</dbReference>
<proteinExistence type="inferred from homology"/>
<evidence type="ECO:0000256" key="6">
    <source>
        <dbReference type="ARBA" id="ARBA00023136"/>
    </source>
</evidence>
<evidence type="ECO:0000256" key="7">
    <source>
        <dbReference type="ARBA" id="ARBA00049119"/>
    </source>
</evidence>
<comment type="similarity">
    <text evidence="2 8">Belongs to the major facilitator superfamily. Sugar transporter (TC 2.A.1.1) family.</text>
</comment>
<comment type="catalytic activity">
    <reaction evidence="7">
        <text>myo-inositol(out) + H(+)(out) = myo-inositol(in) + H(+)(in)</text>
        <dbReference type="Rhea" id="RHEA:60364"/>
        <dbReference type="ChEBI" id="CHEBI:15378"/>
        <dbReference type="ChEBI" id="CHEBI:17268"/>
    </reaction>
</comment>
<dbReference type="InterPro" id="IPR003663">
    <property type="entry name" value="Sugar/inositol_transpt"/>
</dbReference>
<dbReference type="Proteomes" id="UP000015241">
    <property type="component" value="Unassembled WGS sequence"/>
</dbReference>
<name>S8EAX2_FOMSC</name>
<evidence type="ECO:0000259" key="10">
    <source>
        <dbReference type="PROSITE" id="PS50850"/>
    </source>
</evidence>
<dbReference type="InterPro" id="IPR036259">
    <property type="entry name" value="MFS_trans_sf"/>
</dbReference>
<dbReference type="PANTHER" id="PTHR48022:SF14">
    <property type="entry name" value="MAJOR FACILITATOR SUPERFAMILY (MFS) PROFILE DOMAIN-CONTAINING PROTEIN-RELATED"/>
    <property type="match status" value="1"/>
</dbReference>
<evidence type="ECO:0000256" key="5">
    <source>
        <dbReference type="ARBA" id="ARBA00022989"/>
    </source>
</evidence>
<dbReference type="OrthoDB" id="8120565at2759"/>
<gene>
    <name evidence="11" type="ORF">FOMPIDRAFT_1023794</name>
</gene>
<evidence type="ECO:0000256" key="2">
    <source>
        <dbReference type="ARBA" id="ARBA00010992"/>
    </source>
</evidence>
<keyword evidence="5 9" id="KW-1133">Transmembrane helix</keyword>
<feature type="transmembrane region" description="Helical" evidence="9">
    <location>
        <begin position="328"/>
        <end position="348"/>
    </location>
</feature>
<keyword evidence="6 9" id="KW-0472">Membrane</keyword>